<dbReference type="Proteomes" id="UP000541154">
    <property type="component" value="Unassembled WGS sequence"/>
</dbReference>
<dbReference type="GO" id="GO:0031177">
    <property type="term" value="F:phosphopantetheine binding"/>
    <property type="evidence" value="ECO:0007669"/>
    <property type="project" value="TreeGrafter"/>
</dbReference>
<dbReference type="Gene3D" id="3.30.559.30">
    <property type="entry name" value="Nonribosomal peptide synthetase, condensation domain"/>
    <property type="match status" value="2"/>
</dbReference>
<comment type="caution">
    <text evidence="7">The sequence shown here is derived from an EMBL/GenBank/DDBJ whole genome shotgun (WGS) entry which is preliminary data.</text>
</comment>
<dbReference type="PROSITE" id="PS50075">
    <property type="entry name" value="CARRIER"/>
    <property type="match status" value="1"/>
</dbReference>
<dbReference type="Gene3D" id="3.30.300.30">
    <property type="match status" value="2"/>
</dbReference>
<dbReference type="EMBL" id="SPNV01000283">
    <property type="protein sequence ID" value="KAF5856987.1"/>
    <property type="molecule type" value="Genomic_DNA"/>
</dbReference>
<evidence type="ECO:0000256" key="5">
    <source>
        <dbReference type="SAM" id="MobiDB-lite"/>
    </source>
</evidence>
<dbReference type="PANTHER" id="PTHR45527:SF11">
    <property type="entry name" value="NONRIBOSOMAL PEPTIDE SYNTHETASE 5"/>
    <property type="match status" value="1"/>
</dbReference>
<dbReference type="InterPro" id="IPR023213">
    <property type="entry name" value="CAT-like_dom_sf"/>
</dbReference>
<organism evidence="7 8">
    <name type="scientific">Petromyces alliaceus</name>
    <name type="common">Aspergillus alliaceus</name>
    <dbReference type="NCBI Taxonomy" id="209559"/>
    <lineage>
        <taxon>Eukaryota</taxon>
        <taxon>Fungi</taxon>
        <taxon>Dikarya</taxon>
        <taxon>Ascomycota</taxon>
        <taxon>Pezizomycotina</taxon>
        <taxon>Eurotiomycetes</taxon>
        <taxon>Eurotiomycetidae</taxon>
        <taxon>Eurotiales</taxon>
        <taxon>Aspergillaceae</taxon>
        <taxon>Aspergillus</taxon>
        <taxon>Aspergillus subgen. Circumdati</taxon>
    </lineage>
</organism>
<dbReference type="InterPro" id="IPR036396">
    <property type="entry name" value="Cyt_P450_sf"/>
</dbReference>
<dbReference type="InterPro" id="IPR001128">
    <property type="entry name" value="Cyt_P450"/>
</dbReference>
<dbReference type="SUPFAM" id="SSF52777">
    <property type="entry name" value="CoA-dependent acyltransferases"/>
    <property type="match status" value="4"/>
</dbReference>
<dbReference type="Pfam" id="PF00550">
    <property type="entry name" value="PP-binding"/>
    <property type="match status" value="1"/>
</dbReference>
<dbReference type="Gene3D" id="1.10.1200.10">
    <property type="entry name" value="ACP-like"/>
    <property type="match status" value="1"/>
</dbReference>
<evidence type="ECO:0000256" key="3">
    <source>
        <dbReference type="ARBA" id="ARBA00022598"/>
    </source>
</evidence>
<dbReference type="Pfam" id="PF00668">
    <property type="entry name" value="Condensation"/>
    <property type="match status" value="2"/>
</dbReference>
<dbReference type="InterPro" id="IPR001242">
    <property type="entry name" value="Condensation_dom"/>
</dbReference>
<dbReference type="GO" id="GO:0044550">
    <property type="term" value="P:secondary metabolite biosynthetic process"/>
    <property type="evidence" value="ECO:0007669"/>
    <property type="project" value="TreeGrafter"/>
</dbReference>
<dbReference type="GO" id="GO:0020037">
    <property type="term" value="F:heme binding"/>
    <property type="evidence" value="ECO:0007669"/>
    <property type="project" value="InterPro"/>
</dbReference>
<dbReference type="SUPFAM" id="SSF47336">
    <property type="entry name" value="ACP-like"/>
    <property type="match status" value="1"/>
</dbReference>
<proteinExistence type="inferred from homology"/>
<dbReference type="PANTHER" id="PTHR45527">
    <property type="entry name" value="NONRIBOSOMAL PEPTIDE SYNTHETASE"/>
    <property type="match status" value="1"/>
</dbReference>
<dbReference type="GO" id="GO:0016705">
    <property type="term" value="F:oxidoreductase activity, acting on paired donors, with incorporation or reduction of molecular oxygen"/>
    <property type="evidence" value="ECO:0007669"/>
    <property type="project" value="InterPro"/>
</dbReference>
<evidence type="ECO:0000256" key="2">
    <source>
        <dbReference type="ARBA" id="ARBA00022553"/>
    </source>
</evidence>
<dbReference type="InterPro" id="IPR042099">
    <property type="entry name" value="ANL_N_sf"/>
</dbReference>
<dbReference type="Gene3D" id="3.30.559.10">
    <property type="entry name" value="Chloramphenicol acetyltransferase-like domain"/>
    <property type="match status" value="2"/>
</dbReference>
<dbReference type="PROSITE" id="PS00012">
    <property type="entry name" value="PHOSPHOPANTETHEINE"/>
    <property type="match status" value="1"/>
</dbReference>
<dbReference type="InterPro" id="IPR009081">
    <property type="entry name" value="PP-bd_ACP"/>
</dbReference>
<evidence type="ECO:0000256" key="4">
    <source>
        <dbReference type="ARBA" id="ARBA00029454"/>
    </source>
</evidence>
<dbReference type="Gene3D" id="3.40.50.12780">
    <property type="entry name" value="N-terminal domain of ligase-like"/>
    <property type="match status" value="2"/>
</dbReference>
<reference evidence="7 8" key="1">
    <citation type="submission" date="2019-04" db="EMBL/GenBank/DDBJ databases">
        <title>Aspergillus burnettii sp. nov., novel species from soil in southeast Queensland.</title>
        <authorList>
            <person name="Gilchrist C.L.M."/>
            <person name="Pitt J.I."/>
            <person name="Lange L."/>
            <person name="Lacey H.J."/>
            <person name="Vuong D."/>
            <person name="Midgley D.J."/>
            <person name="Greenfield P."/>
            <person name="Bradbury M."/>
            <person name="Lacey E."/>
            <person name="Busk P.K."/>
            <person name="Pilgaard B."/>
            <person name="Chooi Y.H."/>
            <person name="Piggott A.M."/>
        </authorList>
    </citation>
    <scope>NUCLEOTIDE SEQUENCE [LARGE SCALE GENOMIC DNA]</scope>
    <source>
        <strain evidence="7 8">FRR 5400</strain>
    </source>
</reference>
<dbReference type="Gene3D" id="1.10.630.10">
    <property type="entry name" value="Cytochrome P450"/>
    <property type="match status" value="1"/>
</dbReference>
<evidence type="ECO:0000313" key="8">
    <source>
        <dbReference type="Proteomes" id="UP000541154"/>
    </source>
</evidence>
<dbReference type="GO" id="GO:0005737">
    <property type="term" value="C:cytoplasm"/>
    <property type="evidence" value="ECO:0007669"/>
    <property type="project" value="TreeGrafter"/>
</dbReference>
<dbReference type="GO" id="GO:0043041">
    <property type="term" value="P:amino acid activation for nonribosomal peptide biosynthetic process"/>
    <property type="evidence" value="ECO:0007669"/>
    <property type="project" value="TreeGrafter"/>
</dbReference>
<keyword evidence="8" id="KW-1185">Reference proteome</keyword>
<dbReference type="SUPFAM" id="SSF48264">
    <property type="entry name" value="Cytochrome P450"/>
    <property type="match status" value="1"/>
</dbReference>
<accession>A0A8H5ZWF7</accession>
<sequence length="2278" mass="251013">MMRSAFCISVTTTPENLRAFYLDGEKHGKHSNLGWFLDQILGRCIGFLEGDEWKQKRQIFYPLFSYDATANRIGATEGSARKFVDELPSLHPKAAQEDDGKNRVSFDIINGFRKFLLYLTASVLYGAMTDTEKADLWALAEKRLALWPYADFSSEWRRYNERLVLARRARGIKTPLTLFWDLYEAGEVTLENVMHSLDEIFMTNLDVTAHAITWIITLIAEHKQAQQELRDEVDAHWNRLHEYLSESDTLLHRVFMETFRLQPPAIFNIGESSPSVRTFDRIQVKPKTMVLVDVFAINVRNPFWGSDSEEFRPSRFQNMKPTDQQVRPGDFVHVLATRSIEMVACFFGVIKSGACYVPIDIEAWSEERIATTLKRVSARLVIGLGAPTRAAHPPPYSVVPCADITAAFEHDIRVSQDHGHPGTQLSDLAYMIFTSGTTAAPKGVMIPHSAILNYALQGDDETPFNFNANPSDRVLHLFSPGFDACVGVMVSALCNGAQLVIAGAHDLLECAARSTILVATPSVLAALGEPEAAGTQARTVILGGEAPSLSLLQKWWAPTRSIYNAYGPTETTVMSMIGRVVPGRPITLGQPMKNSRMVLRLDGNDEELDDCDFGEMCITGPGLAVGFYQNEALTAERFITLKSGERAYRTGDFARRTEHGFEFAGRIDSLVKNHGFLINLEAQVIPALLAQGASEAAAFMHQKQLVGIVTPESLDVREMREVLSRKHEDYLVPDQMRALHALPLTANGKVDTHALQRLLAMEERKVQKHLHLDQVECSHGPRARMSRMETLKGAVAAAVSLPLDCIAVFDLPDLNTACSALQEIEAEGDAGAPQDQYEGQLSQGLMTSLQTKIVQDSLRTPGLNYMLLHLRIPGFPAAPSELESMKAAWQQALQRHSTFRTSFLLKEGRQEIWPQDSYLPVNAFRLITVPDQASTLLWAVHHAQVDGWSLSIVINDVQAILHGSGRSALPPCLSPEDPSIRLASVQRQLQGDPAGFAFWTRVLSDNQAAFLELPLAKGRSPSPSSSSPSTGWMSNHTLSMDLSIRDFEKAARRFRVVPSALMYLAWGLVLSDYTLSDHVAFGAVFSGRNLTTKAVPGVAMDLDVERAVGLLINMVPFPIQFGTGQQTISECATSVHNHLLETMEFQWSAAEAMATMRGESINGILHTVLATEYDVPPLRGDWSVEHQDLLVEFGLSLMVEKQGSDGLRVRGYFDASRYASPVVSSVLRHFRNALKGFVDPRNMYILDVRLGLLEGSERAAQIRPPATMAPYGVPRTVKEALEAAAAQWPNLCALESAQDGTMSYGELDEASNKLARMLRSLMEGKAPGKVVVGVLTDRSLPWVVAVVAVLKAGCVCCPLDVTFPERRIMTMVKQSGASIFLAANRHCSRQFGSEACIVVDEFLQGAAQHEATAVETITHTADVIYWIFTSGTTGAPKGVPLHNLNILQVIENPDVRLAAAPGSDIATLEMFGTLCYGGTLVLKEHADPFEHLKRLQASVVTPSVLSACLPADYPLLDTVVIGGEAVPQSMAELWGAGRSLRNGYGPSEASPIVDPFQQRPNSYLATMSQLATPFHASACEICISGAQMTRGYWGESAQDEARHVPNPFAASQAQQLLFYTSDLGYCDNDMRLSYVGRIDNQVKIRGFRVELAEIEQAILASDLDPCVQTAVAIVVDDHAEDGGESDTGEYAGDGRRVVCFVALQTVNLAALRSGISAVLPCYMRPSQLMALPELPTTSDYKADRKVLAALAASHWSGAFLTAIEDSIQEDSDPEHDETGLTTTEKMISTTWKELLHLDPRVQLQKEQDFLTIGGNSVLAIRAARQLASLVGRHVPVALLLRSTTLKELALAIDEYGTPRLSANLETESFSAYLSSPLSHPVSGDIVSKSPHLSYLEEELFYSHQASDTRCAFNTVIQSVLSGAIVTKALVESFTAVLRENPILRARYPTDAQGRPYRLISNDVTDALCIAGNEWSDEKMQALADRPFDLARDQLVRLVIWNRRDDSGSKDSQMKTVEMTVITHHIITDRASLSLLLQLMGRRYQALRAHSLSGETAAIPSSRRQKPKHRETDSAEWSQWLRTHQQTPCAQMQQQKKIAFWRDLLRSWQHTRILPSHDPCLRPHGPSPEMVVHYRGASEHLPIALPCGSSDGPSYSQRFAVAATALALRAVFATGDVTLAILYMNRDDPATADMLGLFVDRLPIRLDLSAADLASAPALLDTIASATHRAIEHQIPYAQIRDEFSSPHEHFIEALVIYNWHSDALDRAWDLGPGVQVTP</sequence>
<dbReference type="InterPro" id="IPR045851">
    <property type="entry name" value="AMP-bd_C_sf"/>
</dbReference>
<keyword evidence="1" id="KW-0596">Phosphopantetheine</keyword>
<comment type="similarity">
    <text evidence="4">Belongs to the NRP synthetase family.</text>
</comment>
<evidence type="ECO:0000313" key="7">
    <source>
        <dbReference type="EMBL" id="KAF5856987.1"/>
    </source>
</evidence>
<dbReference type="Pfam" id="PF00501">
    <property type="entry name" value="AMP-binding"/>
    <property type="match status" value="2"/>
</dbReference>
<dbReference type="InterPro" id="IPR000873">
    <property type="entry name" value="AMP-dep_synth/lig_dom"/>
</dbReference>
<evidence type="ECO:0000259" key="6">
    <source>
        <dbReference type="PROSITE" id="PS50075"/>
    </source>
</evidence>
<dbReference type="InterPro" id="IPR006162">
    <property type="entry name" value="Ppantetheine_attach_site"/>
</dbReference>
<evidence type="ECO:0000256" key="1">
    <source>
        <dbReference type="ARBA" id="ARBA00022450"/>
    </source>
</evidence>
<dbReference type="SUPFAM" id="SSF56801">
    <property type="entry name" value="Acetyl-CoA synthetase-like"/>
    <property type="match status" value="2"/>
</dbReference>
<keyword evidence="3" id="KW-0436">Ligase</keyword>
<feature type="region of interest" description="Disordered" evidence="5">
    <location>
        <begin position="2054"/>
        <end position="2074"/>
    </location>
</feature>
<dbReference type="GO" id="GO:0016874">
    <property type="term" value="F:ligase activity"/>
    <property type="evidence" value="ECO:0007669"/>
    <property type="project" value="UniProtKB-KW"/>
</dbReference>
<protein>
    <recommendedName>
        <fullName evidence="6">Carrier domain-containing protein</fullName>
    </recommendedName>
</protein>
<dbReference type="GO" id="GO:0004497">
    <property type="term" value="F:monooxygenase activity"/>
    <property type="evidence" value="ECO:0007669"/>
    <property type="project" value="InterPro"/>
</dbReference>
<keyword evidence="2" id="KW-0597">Phosphoprotein</keyword>
<dbReference type="Pfam" id="PF00067">
    <property type="entry name" value="p450"/>
    <property type="match status" value="1"/>
</dbReference>
<dbReference type="InterPro" id="IPR036736">
    <property type="entry name" value="ACP-like_sf"/>
</dbReference>
<feature type="domain" description="Carrier" evidence="6">
    <location>
        <begin position="1781"/>
        <end position="1856"/>
    </location>
</feature>
<gene>
    <name evidence="7" type="ORF">ETB97_006443</name>
</gene>
<dbReference type="GO" id="GO:0005506">
    <property type="term" value="F:iron ion binding"/>
    <property type="evidence" value="ECO:0007669"/>
    <property type="project" value="InterPro"/>
</dbReference>
<name>A0A8H5ZWF7_PETAA</name>